<name>A0A5B9QYW4_9BACT</name>
<dbReference type="OrthoDB" id="267458at2"/>
<evidence type="ECO:0000313" key="3">
    <source>
        <dbReference type="Proteomes" id="UP000325286"/>
    </source>
</evidence>
<protein>
    <recommendedName>
        <fullName evidence="4">DUF4397 domain-containing protein</fullName>
    </recommendedName>
</protein>
<reference evidence="2 3" key="1">
    <citation type="submission" date="2019-08" db="EMBL/GenBank/DDBJ databases">
        <title>Deep-cultivation of Planctomycetes and their phenomic and genomic characterization uncovers novel biology.</title>
        <authorList>
            <person name="Wiegand S."/>
            <person name="Jogler M."/>
            <person name="Boedeker C."/>
            <person name="Pinto D."/>
            <person name="Vollmers J."/>
            <person name="Rivas-Marin E."/>
            <person name="Kohn T."/>
            <person name="Peeters S.H."/>
            <person name="Heuer A."/>
            <person name="Rast P."/>
            <person name="Oberbeckmann S."/>
            <person name="Bunk B."/>
            <person name="Jeske O."/>
            <person name="Meyerdierks A."/>
            <person name="Storesund J.E."/>
            <person name="Kallscheuer N."/>
            <person name="Luecker S."/>
            <person name="Lage O.M."/>
            <person name="Pohl T."/>
            <person name="Merkel B.J."/>
            <person name="Hornburger P."/>
            <person name="Mueller R.-W."/>
            <person name="Bruemmer F."/>
            <person name="Labrenz M."/>
            <person name="Spormann A.M."/>
            <person name="Op den Camp H."/>
            <person name="Overmann J."/>
            <person name="Amann R."/>
            <person name="Jetten M.S.M."/>
            <person name="Mascher T."/>
            <person name="Medema M.H."/>
            <person name="Devos D.P."/>
            <person name="Kaster A.-K."/>
            <person name="Ovreas L."/>
            <person name="Rohde M."/>
            <person name="Galperin M.Y."/>
            <person name="Jogler C."/>
        </authorList>
    </citation>
    <scope>NUCLEOTIDE SEQUENCE [LARGE SCALE GENOMIC DNA]</scope>
    <source>
        <strain evidence="2 3">UC8</strain>
    </source>
</reference>
<proteinExistence type="predicted"/>
<dbReference type="Proteomes" id="UP000325286">
    <property type="component" value="Chromosome"/>
</dbReference>
<organism evidence="2 3">
    <name type="scientific">Roseimaritima ulvae</name>
    <dbReference type="NCBI Taxonomy" id="980254"/>
    <lineage>
        <taxon>Bacteria</taxon>
        <taxon>Pseudomonadati</taxon>
        <taxon>Planctomycetota</taxon>
        <taxon>Planctomycetia</taxon>
        <taxon>Pirellulales</taxon>
        <taxon>Pirellulaceae</taxon>
        <taxon>Roseimaritima</taxon>
    </lineage>
</organism>
<dbReference type="EMBL" id="CP042914">
    <property type="protein sequence ID" value="QEG42595.1"/>
    <property type="molecule type" value="Genomic_DNA"/>
</dbReference>
<dbReference type="KEGG" id="rul:UC8_46370"/>
<dbReference type="AlphaFoldDB" id="A0A5B9QYW4"/>
<sequence precursor="true">MKPIYCLLVLLAANTAMAAQPLSIDFSVGDAADYFTAETADRVSPAAGDAAAMQLSDATVQLQDVTVLPARSYSLRLVAAFAGDAESIEENPRFEIFHQLGQTSLRLPSREIRFYDAAGKPTGRPLMYALPYRKTHQYQDLFYTPADAATARIRLSSGKDLQLTLSQLVLEPTDNDGTLNLNPAFELGPDNYSGWQNIAAGGKFIQREGKTILDTKYGSTGQRIPLQEPGTYAFSALATGNGYNSVVIVRVYDADDKELMRSSTRRYGPRTYFVPPPEAAYLSLLVYSCLLEEVRLVRVGDEDAINAVN</sequence>
<feature type="signal peptide" evidence="1">
    <location>
        <begin position="1"/>
        <end position="18"/>
    </location>
</feature>
<gene>
    <name evidence="2" type="ORF">UC8_46370</name>
</gene>
<keyword evidence="3" id="KW-1185">Reference proteome</keyword>
<feature type="chain" id="PRO_5022779698" description="DUF4397 domain-containing protein" evidence="1">
    <location>
        <begin position="19"/>
        <end position="309"/>
    </location>
</feature>
<evidence type="ECO:0000256" key="1">
    <source>
        <dbReference type="SAM" id="SignalP"/>
    </source>
</evidence>
<evidence type="ECO:0000313" key="2">
    <source>
        <dbReference type="EMBL" id="QEG42595.1"/>
    </source>
</evidence>
<accession>A0A5B9QYW4</accession>
<dbReference type="RefSeq" id="WP_068141974.1">
    <property type="nucleotide sequence ID" value="NZ_CP042914.1"/>
</dbReference>
<keyword evidence="1" id="KW-0732">Signal</keyword>
<evidence type="ECO:0008006" key="4">
    <source>
        <dbReference type="Google" id="ProtNLM"/>
    </source>
</evidence>